<accession>A0A814D0F1</accession>
<gene>
    <name evidence="2" type="ORF">GPM918_LOCUS11036</name>
    <name evidence="3" type="ORF">SRO942_LOCUS11037</name>
</gene>
<dbReference type="EMBL" id="CAJOBC010002245">
    <property type="protein sequence ID" value="CAF3723259.1"/>
    <property type="molecule type" value="Genomic_DNA"/>
</dbReference>
<dbReference type="EMBL" id="CAJNOQ010002245">
    <property type="protein sequence ID" value="CAF0947141.1"/>
    <property type="molecule type" value="Genomic_DNA"/>
</dbReference>
<feature type="compositionally biased region" description="Basic and acidic residues" evidence="1">
    <location>
        <begin position="167"/>
        <end position="178"/>
    </location>
</feature>
<protein>
    <submittedName>
        <fullName evidence="2">Uncharacterized protein</fullName>
    </submittedName>
</protein>
<comment type="caution">
    <text evidence="2">The sequence shown here is derived from an EMBL/GenBank/DDBJ whole genome shotgun (WGS) entry which is preliminary data.</text>
</comment>
<evidence type="ECO:0000256" key="1">
    <source>
        <dbReference type="SAM" id="MobiDB-lite"/>
    </source>
</evidence>
<sequence>MVVLRKTSFDILGFSCVTYVHSQNCTMESKSVNHWHSMMGSPPEDLDQWGTEDNFEDEFDKILNSLDDKTDPNSVTTNDVSVLISESSLSKSMASRSIDPADVVQNKKSPNIAVTVSILSNNTTAAYQPHPVSSSNGLLLSGSNVVPPLLPSNFLGSPYIKCQPNEKQRFRTPGEKTKSKPIGPNSKEKVQVNVPHLLHSACQQYCEFCYERKPDQHYVTVEVCSALSDYIKWRNIDALHLGVCLYTVNRQSVHPNTLLPLKEIEDSVCYDETIRTTFYKLSPPVIGTEYLRLKLGVISAYKRGVVSQQFAEKQYNQCVLRMSFFEKKDGKYHEVSDPLYSNTIKHHMRTLIFNESSPDRGCYYGGQELKLGFGRGYAPAKKNTRIIVKDVANNWNVQIHFEIFKNENKENYYKFKMPRYQTTDRKEQKIVFICVFVDNEQVARVNFTYIPHDILPNHLCNLTDPSLVYPTTTVLS</sequence>
<organism evidence="2 4">
    <name type="scientific">Didymodactylos carnosus</name>
    <dbReference type="NCBI Taxonomy" id="1234261"/>
    <lineage>
        <taxon>Eukaryota</taxon>
        <taxon>Metazoa</taxon>
        <taxon>Spiralia</taxon>
        <taxon>Gnathifera</taxon>
        <taxon>Rotifera</taxon>
        <taxon>Eurotatoria</taxon>
        <taxon>Bdelloidea</taxon>
        <taxon>Philodinida</taxon>
        <taxon>Philodinidae</taxon>
        <taxon>Didymodactylos</taxon>
    </lineage>
</organism>
<feature type="region of interest" description="Disordered" evidence="1">
    <location>
        <begin position="167"/>
        <end position="186"/>
    </location>
</feature>
<proteinExistence type="predicted"/>
<evidence type="ECO:0000313" key="2">
    <source>
        <dbReference type="EMBL" id="CAF0947141.1"/>
    </source>
</evidence>
<name>A0A814D0F1_9BILA</name>
<dbReference type="Proteomes" id="UP000663829">
    <property type="component" value="Unassembled WGS sequence"/>
</dbReference>
<evidence type="ECO:0000313" key="4">
    <source>
        <dbReference type="Proteomes" id="UP000663829"/>
    </source>
</evidence>
<dbReference type="AlphaFoldDB" id="A0A814D0F1"/>
<reference evidence="2" key="1">
    <citation type="submission" date="2021-02" db="EMBL/GenBank/DDBJ databases">
        <authorList>
            <person name="Nowell W R."/>
        </authorList>
    </citation>
    <scope>NUCLEOTIDE SEQUENCE</scope>
</reference>
<keyword evidence="4" id="KW-1185">Reference proteome</keyword>
<dbReference type="Proteomes" id="UP000681722">
    <property type="component" value="Unassembled WGS sequence"/>
</dbReference>
<evidence type="ECO:0000313" key="3">
    <source>
        <dbReference type="EMBL" id="CAF3723259.1"/>
    </source>
</evidence>